<proteinExistence type="predicted"/>
<dbReference type="AlphaFoldDB" id="A0A9P6ZV76"/>
<dbReference type="OrthoDB" id="2689487at2759"/>
<reference evidence="2" key="1">
    <citation type="journal article" date="2020" name="New Phytol.">
        <title>Comparative genomics reveals dynamic genome evolution in host specialist ectomycorrhizal fungi.</title>
        <authorList>
            <person name="Lofgren L.A."/>
            <person name="Nguyen N.H."/>
            <person name="Vilgalys R."/>
            <person name="Ruytinx J."/>
            <person name="Liao H.L."/>
            <person name="Branco S."/>
            <person name="Kuo A."/>
            <person name="LaButti K."/>
            <person name="Lipzen A."/>
            <person name="Andreopoulos W."/>
            <person name="Pangilinan J."/>
            <person name="Riley R."/>
            <person name="Hundley H."/>
            <person name="Na H."/>
            <person name="Barry K."/>
            <person name="Grigoriev I.V."/>
            <person name="Stajich J.E."/>
            <person name="Kennedy P.G."/>
        </authorList>
    </citation>
    <scope>NUCLEOTIDE SEQUENCE</scope>
    <source>
        <strain evidence="2">DOB743</strain>
    </source>
</reference>
<comment type="caution">
    <text evidence="2">The sequence shown here is derived from an EMBL/GenBank/DDBJ whole genome shotgun (WGS) entry which is preliminary data.</text>
</comment>
<dbReference type="EMBL" id="JABBWD010000022">
    <property type="protein sequence ID" value="KAG1777111.1"/>
    <property type="molecule type" value="Genomic_DNA"/>
</dbReference>
<evidence type="ECO:0000313" key="3">
    <source>
        <dbReference type="Proteomes" id="UP000714275"/>
    </source>
</evidence>
<organism evidence="2 3">
    <name type="scientific">Suillus placidus</name>
    <dbReference type="NCBI Taxonomy" id="48579"/>
    <lineage>
        <taxon>Eukaryota</taxon>
        <taxon>Fungi</taxon>
        <taxon>Dikarya</taxon>
        <taxon>Basidiomycota</taxon>
        <taxon>Agaricomycotina</taxon>
        <taxon>Agaricomycetes</taxon>
        <taxon>Agaricomycetidae</taxon>
        <taxon>Boletales</taxon>
        <taxon>Suillineae</taxon>
        <taxon>Suillaceae</taxon>
        <taxon>Suillus</taxon>
    </lineage>
</organism>
<dbReference type="Proteomes" id="UP000714275">
    <property type="component" value="Unassembled WGS sequence"/>
</dbReference>
<sequence length="246" mass="27173">MAPSRTAAAALSRGKYNYTEETLVGRLSCPHCDGKFKPQGFKKHEATCKKHADIEREQETFDLEYNRDQQQARRKARKLMTLPEPIAGPSQPESASNSQSAANEDSYIPPTASSLANPMDIDLNNVEAYDGNENVDIPVFSRPGSVEPAVSIQWPAKFKTKYHPSSGHELLHQAFDEFRANAHDAAEALPVDEELWHPFSSQADFEFAEIALNAVLNKSHINGPLSLIARIAGGQVKITLKNDADF</sequence>
<evidence type="ECO:0000256" key="1">
    <source>
        <dbReference type="SAM" id="MobiDB-lite"/>
    </source>
</evidence>
<protein>
    <submittedName>
        <fullName evidence="2">Uncharacterized protein</fullName>
    </submittedName>
</protein>
<accession>A0A9P6ZV76</accession>
<feature type="region of interest" description="Disordered" evidence="1">
    <location>
        <begin position="83"/>
        <end position="115"/>
    </location>
</feature>
<evidence type="ECO:0000313" key="2">
    <source>
        <dbReference type="EMBL" id="KAG1777111.1"/>
    </source>
</evidence>
<name>A0A9P6ZV76_9AGAM</name>
<keyword evidence="3" id="KW-1185">Reference proteome</keyword>
<feature type="compositionally biased region" description="Low complexity" evidence="1">
    <location>
        <begin position="89"/>
        <end position="104"/>
    </location>
</feature>
<gene>
    <name evidence="2" type="ORF">EV702DRAFT_1197432</name>
</gene>